<sequence length="129" mass="14293">MKDVTHRLAVSKAPASERAGHELLPSLLPSQPVPPFLAPTGSAEPNNLSSAAPHTARRAGFSHPTPSRRHPMRCLLALTKEERRLARKVSKTRNRPKMLCLIESAVETQLYACRRMCADRWVCDIAMAT</sequence>
<feature type="compositionally biased region" description="Polar residues" evidence="1">
    <location>
        <begin position="43"/>
        <end position="52"/>
    </location>
</feature>
<dbReference type="EMBL" id="CAAALY010265811">
    <property type="protein sequence ID" value="VEL40648.1"/>
    <property type="molecule type" value="Genomic_DNA"/>
</dbReference>
<dbReference type="AlphaFoldDB" id="A0A448XN21"/>
<comment type="caution">
    <text evidence="2">The sequence shown here is derived from an EMBL/GenBank/DDBJ whole genome shotgun (WGS) entry which is preliminary data.</text>
</comment>
<protein>
    <submittedName>
        <fullName evidence="2">Uncharacterized protein</fullName>
    </submittedName>
</protein>
<keyword evidence="3" id="KW-1185">Reference proteome</keyword>
<evidence type="ECO:0000313" key="3">
    <source>
        <dbReference type="Proteomes" id="UP000784294"/>
    </source>
</evidence>
<gene>
    <name evidence="2" type="ORF">PXEA_LOCUS34088</name>
</gene>
<evidence type="ECO:0000256" key="1">
    <source>
        <dbReference type="SAM" id="MobiDB-lite"/>
    </source>
</evidence>
<proteinExistence type="predicted"/>
<dbReference type="Proteomes" id="UP000784294">
    <property type="component" value="Unassembled WGS sequence"/>
</dbReference>
<evidence type="ECO:0000313" key="2">
    <source>
        <dbReference type="EMBL" id="VEL40648.1"/>
    </source>
</evidence>
<reference evidence="2" key="1">
    <citation type="submission" date="2018-11" db="EMBL/GenBank/DDBJ databases">
        <authorList>
            <consortium name="Pathogen Informatics"/>
        </authorList>
    </citation>
    <scope>NUCLEOTIDE SEQUENCE</scope>
</reference>
<accession>A0A448XN21</accession>
<name>A0A448XN21_9PLAT</name>
<feature type="region of interest" description="Disordered" evidence="1">
    <location>
        <begin position="21"/>
        <end position="72"/>
    </location>
</feature>
<organism evidence="2 3">
    <name type="scientific">Protopolystoma xenopodis</name>
    <dbReference type="NCBI Taxonomy" id="117903"/>
    <lineage>
        <taxon>Eukaryota</taxon>
        <taxon>Metazoa</taxon>
        <taxon>Spiralia</taxon>
        <taxon>Lophotrochozoa</taxon>
        <taxon>Platyhelminthes</taxon>
        <taxon>Monogenea</taxon>
        <taxon>Polyopisthocotylea</taxon>
        <taxon>Polystomatidea</taxon>
        <taxon>Polystomatidae</taxon>
        <taxon>Protopolystoma</taxon>
    </lineage>
</organism>